<evidence type="ECO:0000256" key="1">
    <source>
        <dbReference type="ARBA" id="ARBA00001947"/>
    </source>
</evidence>
<dbReference type="Pfam" id="PF01431">
    <property type="entry name" value="Peptidase_M13"/>
    <property type="match status" value="1"/>
</dbReference>
<dbReference type="GeneID" id="106156498"/>
<accession>A0A1S3HMB4</accession>
<evidence type="ECO:0000256" key="11">
    <source>
        <dbReference type="SAM" id="Phobius"/>
    </source>
</evidence>
<evidence type="ECO:0000259" key="12">
    <source>
        <dbReference type="Pfam" id="PF01431"/>
    </source>
</evidence>
<keyword evidence="7" id="KW-0482">Metalloprotease</keyword>
<keyword evidence="11" id="KW-1133">Transmembrane helix</keyword>
<dbReference type="FunCoup" id="A0A1S3HMB4">
    <property type="interactions" value="137"/>
</dbReference>
<dbReference type="PROSITE" id="PS51885">
    <property type="entry name" value="NEPRILYSIN"/>
    <property type="match status" value="1"/>
</dbReference>
<dbReference type="InterPro" id="IPR008753">
    <property type="entry name" value="Peptidase_M13_N"/>
</dbReference>
<feature type="region of interest" description="Disordered" evidence="10">
    <location>
        <begin position="29"/>
        <end position="56"/>
    </location>
</feature>
<evidence type="ECO:0000256" key="2">
    <source>
        <dbReference type="ARBA" id="ARBA00007357"/>
    </source>
</evidence>
<dbReference type="PANTHER" id="PTHR11733">
    <property type="entry name" value="ZINC METALLOPROTEASE FAMILY M13 NEPRILYSIN-RELATED"/>
    <property type="match status" value="1"/>
</dbReference>
<keyword evidence="14" id="KW-1185">Reference proteome</keyword>
<comment type="cofactor">
    <cofactor evidence="1">
        <name>Zn(2+)</name>
        <dbReference type="ChEBI" id="CHEBI:29105"/>
    </cofactor>
</comment>
<name>A0A1S3HMB4_LINAN</name>
<evidence type="ECO:0000256" key="10">
    <source>
        <dbReference type="SAM" id="MobiDB-lite"/>
    </source>
</evidence>
<dbReference type="KEGG" id="lak:106156498"/>
<keyword evidence="3" id="KW-0645">Protease</keyword>
<keyword evidence="11" id="KW-0472">Membrane</keyword>
<evidence type="ECO:0000256" key="3">
    <source>
        <dbReference type="ARBA" id="ARBA00022670"/>
    </source>
</evidence>
<dbReference type="Proteomes" id="UP000085678">
    <property type="component" value="Unplaced"/>
</dbReference>
<evidence type="ECO:0000256" key="9">
    <source>
        <dbReference type="ARBA" id="ARBA00023180"/>
    </source>
</evidence>
<dbReference type="Pfam" id="PF05649">
    <property type="entry name" value="Peptidase_M13_N"/>
    <property type="match status" value="1"/>
</dbReference>
<protein>
    <submittedName>
        <fullName evidence="15">Endothelin-converting enzyme homolog isoform X1</fullName>
    </submittedName>
</protein>
<dbReference type="RefSeq" id="XP_013387225.1">
    <property type="nucleotide sequence ID" value="XM_013531771.2"/>
</dbReference>
<keyword evidence="11" id="KW-0812">Transmembrane</keyword>
<organism evidence="14 15">
    <name type="scientific">Lingula anatina</name>
    <name type="common">Brachiopod</name>
    <name type="synonym">Lingula unguis</name>
    <dbReference type="NCBI Taxonomy" id="7574"/>
    <lineage>
        <taxon>Eukaryota</taxon>
        <taxon>Metazoa</taxon>
        <taxon>Spiralia</taxon>
        <taxon>Lophotrochozoa</taxon>
        <taxon>Brachiopoda</taxon>
        <taxon>Linguliformea</taxon>
        <taxon>Lingulata</taxon>
        <taxon>Lingulida</taxon>
        <taxon>Linguloidea</taxon>
        <taxon>Lingulidae</taxon>
        <taxon>Lingula</taxon>
    </lineage>
</organism>
<feature type="domain" description="Peptidase M13 N-terminal" evidence="13">
    <location>
        <begin position="150"/>
        <end position="545"/>
    </location>
</feature>
<comment type="similarity">
    <text evidence="2">Belongs to the peptidase M13 family.</text>
</comment>
<evidence type="ECO:0000313" key="15">
    <source>
        <dbReference type="RefSeq" id="XP_013387225.1"/>
    </source>
</evidence>
<dbReference type="InterPro" id="IPR018497">
    <property type="entry name" value="Peptidase_M13_C"/>
</dbReference>
<dbReference type="GO" id="GO:0046872">
    <property type="term" value="F:metal ion binding"/>
    <property type="evidence" value="ECO:0007669"/>
    <property type="project" value="UniProtKB-KW"/>
</dbReference>
<dbReference type="SUPFAM" id="SSF55486">
    <property type="entry name" value="Metalloproteases ('zincins'), catalytic domain"/>
    <property type="match status" value="1"/>
</dbReference>
<dbReference type="GO" id="GO:0016485">
    <property type="term" value="P:protein processing"/>
    <property type="evidence" value="ECO:0007669"/>
    <property type="project" value="TreeGrafter"/>
</dbReference>
<evidence type="ECO:0000256" key="4">
    <source>
        <dbReference type="ARBA" id="ARBA00022723"/>
    </source>
</evidence>
<evidence type="ECO:0000256" key="8">
    <source>
        <dbReference type="ARBA" id="ARBA00023157"/>
    </source>
</evidence>
<keyword evidence="4" id="KW-0479">Metal-binding</keyword>
<keyword evidence="9" id="KW-0325">Glycoprotein</keyword>
<feature type="transmembrane region" description="Helical" evidence="11">
    <location>
        <begin position="82"/>
        <end position="102"/>
    </location>
</feature>
<dbReference type="OrthoDB" id="6475849at2759"/>
<dbReference type="GO" id="GO:0005886">
    <property type="term" value="C:plasma membrane"/>
    <property type="evidence" value="ECO:0007669"/>
    <property type="project" value="TreeGrafter"/>
</dbReference>
<proteinExistence type="inferred from homology"/>
<dbReference type="InterPro" id="IPR024079">
    <property type="entry name" value="MetalloPept_cat_dom_sf"/>
</dbReference>
<dbReference type="PRINTS" id="PR00786">
    <property type="entry name" value="NEPRILYSIN"/>
</dbReference>
<dbReference type="AlphaFoldDB" id="A0A1S3HMB4"/>
<dbReference type="InParanoid" id="A0A1S3HMB4"/>
<dbReference type="CDD" id="cd08662">
    <property type="entry name" value="M13"/>
    <property type="match status" value="1"/>
</dbReference>
<gene>
    <name evidence="15" type="primary">LOC106156498</name>
</gene>
<dbReference type="InterPro" id="IPR042089">
    <property type="entry name" value="Peptidase_M13_dom_2"/>
</dbReference>
<evidence type="ECO:0000256" key="5">
    <source>
        <dbReference type="ARBA" id="ARBA00022801"/>
    </source>
</evidence>
<evidence type="ECO:0000313" key="14">
    <source>
        <dbReference type="Proteomes" id="UP000085678"/>
    </source>
</evidence>
<keyword evidence="6" id="KW-0862">Zinc</keyword>
<dbReference type="GO" id="GO:0004222">
    <property type="term" value="F:metalloendopeptidase activity"/>
    <property type="evidence" value="ECO:0007669"/>
    <property type="project" value="InterPro"/>
</dbReference>
<keyword evidence="5" id="KW-0378">Hydrolase</keyword>
<keyword evidence="8" id="KW-1015">Disulfide bond</keyword>
<evidence type="ECO:0000256" key="7">
    <source>
        <dbReference type="ARBA" id="ARBA00023049"/>
    </source>
</evidence>
<reference evidence="15" key="1">
    <citation type="submission" date="2025-08" db="UniProtKB">
        <authorList>
            <consortium name="RefSeq"/>
        </authorList>
    </citation>
    <scope>IDENTIFICATION</scope>
    <source>
        <tissue evidence="15">Gonads</tissue>
    </source>
</reference>
<sequence length="810" mass="91598">MSFVEKKLIFISAGKIREAFPIMSNPKYERQVDDEEGSGSSASPTDTPMGESNAHDGHTRFPTLHYKAGYAICGRFTRLEQFLGLLSIFLALLVIIFISILASRHDERAPSPRVVPPVTTPPATEDKCVTPACVTVASSVINAMDLSVDPCEDFYTYVCGGWIKKHPIPSGHSHWGTFGVLWQQNQLAMKNALDAQEKFDSLSEQKAKTYYQSCMDTNKTIEKLGSQPLLDLLHDLDLNNLTAQTDYNRVLNTVQAYNIDVLLAIWVGEDERNSQQNILQVDQSGLGLPDRDYYLNKTIEEDKVLGAYLEYMGELGSLLGWDKNDTLDMGRKIIEFETRLANITIPADERRDEEKNYHKMSLAELQQLAPVINWLGYFNTILKVSNITVTSSEKLVVYAPEFLGNMSALVLNMTSTEEGKMTLLHYMRWHIVKAFAPYLSKEFVTIEKNFAQALSGSSGREEVWRYCITDTNGKLGFALGALFVKSEFKGDNKEKLDVYIQAEQMIQEVRNAFKRNLLKLTWMDEETKKAAIDKADAIVDMIGFPSFILNKTALDERYAEFPVTVDGYFSNNINSVKYAVKRNIDKLKRKPDKNSWDMTPPTINAYYSPTKNEIVFPAGILQAPFYDQTFPKSLNYGAMGVVMGHELTHGFDDQGREFDKYGNLHPWWNNASVAKFKELTKCFIDQYSQYKLNGEKVNGKQTLGENIADNGGLKAAYHAYEHWVQHNGEEQPLPGTNLTHRQLFFVGFSQVWCSSQTKEEDKLQLATDPHSPGKYRVIGTLSNSVEFAQQFQCKPGSPMNPAVQKKCVIW</sequence>
<dbReference type="InterPro" id="IPR000718">
    <property type="entry name" value="Peptidase_M13"/>
</dbReference>
<feature type="domain" description="Peptidase M13 C-terminal" evidence="12">
    <location>
        <begin position="604"/>
        <end position="807"/>
    </location>
</feature>
<evidence type="ECO:0000259" key="13">
    <source>
        <dbReference type="Pfam" id="PF05649"/>
    </source>
</evidence>
<dbReference type="FunFam" id="3.40.390.10:FF:000076">
    <property type="entry name" value="membrane metallo-endopeptidase-like 1"/>
    <property type="match status" value="1"/>
</dbReference>
<dbReference type="Gene3D" id="3.40.390.10">
    <property type="entry name" value="Collagenase (Catalytic Domain)"/>
    <property type="match status" value="1"/>
</dbReference>
<dbReference type="PANTHER" id="PTHR11733:SF167">
    <property type="entry name" value="FI17812P1-RELATED"/>
    <property type="match status" value="1"/>
</dbReference>
<dbReference type="Gene3D" id="1.10.1380.10">
    <property type="entry name" value="Neutral endopeptidase , domain2"/>
    <property type="match status" value="1"/>
</dbReference>
<evidence type="ECO:0000256" key="6">
    <source>
        <dbReference type="ARBA" id="ARBA00022833"/>
    </source>
</evidence>